<protein>
    <submittedName>
        <fullName evidence="3">Uncharacterized protein LOC107273699</fullName>
    </submittedName>
</protein>
<dbReference type="InterPro" id="IPR004119">
    <property type="entry name" value="EcKL"/>
</dbReference>
<dbReference type="AlphaFoldDB" id="A0AAJ7FTK2"/>
<gene>
    <name evidence="3" type="primary">LOC107273699</name>
</gene>
<keyword evidence="2" id="KW-1185">Reference proteome</keyword>
<evidence type="ECO:0000259" key="1">
    <source>
        <dbReference type="SMART" id="SM00587"/>
    </source>
</evidence>
<dbReference type="RefSeq" id="XP_015607641.1">
    <property type="nucleotide sequence ID" value="XM_015752155.2"/>
</dbReference>
<dbReference type="Gene3D" id="3.90.1200.10">
    <property type="match status" value="1"/>
</dbReference>
<organism evidence="2 3">
    <name type="scientific">Cephus cinctus</name>
    <name type="common">Wheat stem sawfly</name>
    <dbReference type="NCBI Taxonomy" id="211228"/>
    <lineage>
        <taxon>Eukaryota</taxon>
        <taxon>Metazoa</taxon>
        <taxon>Ecdysozoa</taxon>
        <taxon>Arthropoda</taxon>
        <taxon>Hexapoda</taxon>
        <taxon>Insecta</taxon>
        <taxon>Pterygota</taxon>
        <taxon>Neoptera</taxon>
        <taxon>Endopterygota</taxon>
        <taxon>Hymenoptera</taxon>
        <taxon>Cephoidea</taxon>
        <taxon>Cephidae</taxon>
        <taxon>Cephus</taxon>
    </lineage>
</organism>
<proteinExistence type="predicted"/>
<accession>A0AAJ7FTK2</accession>
<dbReference type="InterPro" id="IPR015897">
    <property type="entry name" value="CHK_kinase-like"/>
</dbReference>
<name>A0AAJ7FTK2_CEPCN</name>
<dbReference type="GeneID" id="107273699"/>
<reference evidence="3" key="1">
    <citation type="submission" date="2025-08" db="UniProtKB">
        <authorList>
            <consortium name="RefSeq"/>
        </authorList>
    </citation>
    <scope>IDENTIFICATION</scope>
</reference>
<dbReference type="SMART" id="SM00587">
    <property type="entry name" value="CHK"/>
    <property type="match status" value="1"/>
</dbReference>
<sequence>MSVANDERALWIRKEVLPSVEKALEKYNEESTSYSWQMSSPKAAFYASSVYFVHGTLGDKQIDLVIKTPPIVAELRALINCDDLFHNEIVFYRKFVRYYENIPKCIYASNEPLCNAVIAVENIEKRGFKIVPGSRLNLEYVLAAMKELGRFHARGYILKESQPEQYFEILKNLRQGGSDENHQRFFESIEYFIKRVIGMYGLRVNNDPAYWKKMESDLGRIIKRASETSTVYDDSIAVLCHGDFTKNNVLFKRTGDRIEATLIDFAQVKHSSPAIDVSTLLYVSTFKKDRTERFDDIFKAYHDALLGYLRDDHNFAIDLKKYSLETFKEDYHKHMAHGMFIASYFLPAMCAKRKISIMDYFLNEREIYYDMLIESNEDTLFEEIIELLIQINEIYNLNPF</sequence>
<dbReference type="Proteomes" id="UP000694920">
    <property type="component" value="Unplaced"/>
</dbReference>
<feature type="domain" description="CHK kinase-like" evidence="1">
    <location>
        <begin position="118"/>
        <end position="311"/>
    </location>
</feature>
<dbReference type="InterPro" id="IPR011009">
    <property type="entry name" value="Kinase-like_dom_sf"/>
</dbReference>
<dbReference type="PANTHER" id="PTHR11012">
    <property type="entry name" value="PROTEIN KINASE-LIKE DOMAIN-CONTAINING"/>
    <property type="match status" value="1"/>
</dbReference>
<evidence type="ECO:0000313" key="3">
    <source>
        <dbReference type="RefSeq" id="XP_015607641.1"/>
    </source>
</evidence>
<dbReference type="KEGG" id="ccin:107273699"/>
<dbReference type="Pfam" id="PF02958">
    <property type="entry name" value="EcKL"/>
    <property type="match status" value="1"/>
</dbReference>
<dbReference type="SUPFAM" id="SSF56112">
    <property type="entry name" value="Protein kinase-like (PK-like)"/>
    <property type="match status" value="1"/>
</dbReference>
<evidence type="ECO:0000313" key="2">
    <source>
        <dbReference type="Proteomes" id="UP000694920"/>
    </source>
</evidence>
<dbReference type="PANTHER" id="PTHR11012:SF8">
    <property type="entry name" value="JUVENILE HORMONE-INDUCIBLE PROTEIN 26"/>
    <property type="match status" value="1"/>
</dbReference>